<keyword evidence="1" id="KW-0812">Transmembrane</keyword>
<evidence type="ECO:0000313" key="3">
    <source>
        <dbReference type="Proteomes" id="UP001244341"/>
    </source>
</evidence>
<dbReference type="PANTHER" id="PTHR11319:SF35">
    <property type="entry name" value="OUTER MEMBRANE PROTEIN PMPC-RELATED"/>
    <property type="match status" value="1"/>
</dbReference>
<feature type="transmembrane region" description="Helical" evidence="1">
    <location>
        <begin position="399"/>
        <end position="418"/>
    </location>
</feature>
<dbReference type="EMBL" id="CP126210">
    <property type="protein sequence ID" value="WIA11590.1"/>
    <property type="molecule type" value="Genomic_DNA"/>
</dbReference>
<keyword evidence="1" id="KW-1133">Transmembrane helix</keyword>
<accession>A0ABY8TR60</accession>
<name>A0ABY8TR60_TETOB</name>
<dbReference type="PANTHER" id="PTHR11319">
    <property type="entry name" value="G PROTEIN-COUPLED RECEPTOR-RELATED"/>
    <property type="match status" value="1"/>
</dbReference>
<evidence type="ECO:0000256" key="1">
    <source>
        <dbReference type="SAM" id="Phobius"/>
    </source>
</evidence>
<dbReference type="InterPro" id="IPR011050">
    <property type="entry name" value="Pectin_lyase_fold/virulence"/>
</dbReference>
<sequence>MGFIGTGVLMVDASTLHVINSTLSNNLAVTFGGAVAAVSGTFVEIVNSRLDYNIASGGGALFASGHATQATNTTFTANCAVGGVDDEWALDEQQGLLADEGRGGAVWAVGGNHTTMANTTFLHNVAAGGSAIHSMAGNLTLKGCLLKDNWASTYGGGLAVRKGLAGITGTVFVSNTAEVAGGFWHAPGGREASLYPSCSLGDVIRCPNQQACSHAVSELVTRNLYNPNITLVASSWEEYGQLLCRVDMQETDVNSRGMQVTDVIKALAMYAQYFAGVICKLPLEFPTSVSTTIGWLGAAWSNAFGSHSSLDCLLTPANAAHRQLLQEPWFVEKFGFMYSDYEVHLENPAAPSGARMFHNFRAFASWCRHRTTLVWDAVIHIQTIALMFISVYGLMIHEYYQVLILTVVFGIYLILVVWLRPFRVHANQQLQAASTAVLFSTSLCMLTFIEPKGLDAEQLQGYEKVKNIMAATAAAAAGAAAAAATKDYIYTAVSRGDPWLRFSFLQLKDITILNIFNGGLIGEEVAGQYDRHTLFGAALDRLQGVPVVG</sequence>
<feature type="transmembrane region" description="Helical" evidence="1">
    <location>
        <begin position="373"/>
        <end position="393"/>
    </location>
</feature>
<organism evidence="2 3">
    <name type="scientific">Tetradesmus obliquus</name>
    <name type="common">Green alga</name>
    <name type="synonym">Acutodesmus obliquus</name>
    <dbReference type="NCBI Taxonomy" id="3088"/>
    <lineage>
        <taxon>Eukaryota</taxon>
        <taxon>Viridiplantae</taxon>
        <taxon>Chlorophyta</taxon>
        <taxon>core chlorophytes</taxon>
        <taxon>Chlorophyceae</taxon>
        <taxon>CS clade</taxon>
        <taxon>Sphaeropleales</taxon>
        <taxon>Scenedesmaceae</taxon>
        <taxon>Tetradesmus</taxon>
    </lineage>
</organism>
<evidence type="ECO:0000313" key="2">
    <source>
        <dbReference type="EMBL" id="WIA11590.1"/>
    </source>
</evidence>
<keyword evidence="3" id="KW-1185">Reference proteome</keyword>
<proteinExistence type="predicted"/>
<keyword evidence="1" id="KW-0472">Membrane</keyword>
<reference evidence="2 3" key="1">
    <citation type="submission" date="2023-05" db="EMBL/GenBank/DDBJ databases">
        <title>A 100% complete, gapless, phased diploid assembly of the Scenedesmus obliquus UTEX 3031 genome.</title>
        <authorList>
            <person name="Biondi T.C."/>
            <person name="Hanschen E.R."/>
            <person name="Kwon T."/>
            <person name="Eng W."/>
            <person name="Kruse C.P.S."/>
            <person name="Koehler S.I."/>
            <person name="Kunde Y."/>
            <person name="Gleasner C.D."/>
            <person name="You Mak K.T."/>
            <person name="Polle J."/>
            <person name="Hovde B.T."/>
            <person name="Starkenburg S.R."/>
        </authorList>
    </citation>
    <scope>NUCLEOTIDE SEQUENCE [LARGE SCALE GENOMIC DNA]</scope>
    <source>
        <strain evidence="2 3">DOE0152z</strain>
    </source>
</reference>
<protein>
    <recommendedName>
        <fullName evidence="4">Right handed beta helix domain-containing protein</fullName>
    </recommendedName>
</protein>
<dbReference type="Proteomes" id="UP001244341">
    <property type="component" value="Chromosome 3b"/>
</dbReference>
<gene>
    <name evidence="2" type="ORF">OEZ85_011695</name>
</gene>
<evidence type="ECO:0008006" key="4">
    <source>
        <dbReference type="Google" id="ProtNLM"/>
    </source>
</evidence>
<dbReference type="SUPFAM" id="SSF51126">
    <property type="entry name" value="Pectin lyase-like"/>
    <property type="match status" value="1"/>
</dbReference>